<keyword evidence="6 7" id="KW-0067">ATP-binding</keyword>
<dbReference type="EMBL" id="JAVFWL010000002">
    <property type="protein sequence ID" value="KAK6736335.1"/>
    <property type="molecule type" value="Genomic_DNA"/>
</dbReference>
<dbReference type="Pfam" id="PF00069">
    <property type="entry name" value="Pkinase"/>
    <property type="match status" value="1"/>
</dbReference>
<dbReference type="InterPro" id="IPR011009">
    <property type="entry name" value="Kinase-like_dom_sf"/>
</dbReference>
<feature type="compositionally biased region" description="Basic and acidic residues" evidence="8">
    <location>
        <begin position="101"/>
        <end position="112"/>
    </location>
</feature>
<evidence type="ECO:0000256" key="3">
    <source>
        <dbReference type="ARBA" id="ARBA00022679"/>
    </source>
</evidence>
<dbReference type="InterPro" id="IPR017441">
    <property type="entry name" value="Protein_kinase_ATP_BS"/>
</dbReference>
<keyword evidence="11" id="KW-1185">Reference proteome</keyword>
<dbReference type="InterPro" id="IPR000719">
    <property type="entry name" value="Prot_kinase_dom"/>
</dbReference>
<dbReference type="Proteomes" id="UP001303046">
    <property type="component" value="Unassembled WGS sequence"/>
</dbReference>
<keyword evidence="2" id="KW-0723">Serine/threonine-protein kinase</keyword>
<dbReference type="PANTHER" id="PTHR24349">
    <property type="entry name" value="SERINE/THREONINE-PROTEIN KINASE"/>
    <property type="match status" value="1"/>
</dbReference>
<keyword evidence="3" id="KW-0808">Transferase</keyword>
<evidence type="ECO:0000259" key="9">
    <source>
        <dbReference type="PROSITE" id="PS50011"/>
    </source>
</evidence>
<evidence type="ECO:0000256" key="4">
    <source>
        <dbReference type="ARBA" id="ARBA00022741"/>
    </source>
</evidence>
<feature type="binding site" evidence="7">
    <location>
        <position position="254"/>
    </location>
    <ligand>
        <name>ATP</name>
        <dbReference type="ChEBI" id="CHEBI:30616"/>
    </ligand>
</feature>
<accession>A0ABR1CFT7</accession>
<comment type="caution">
    <text evidence="10">The sequence shown here is derived from an EMBL/GenBank/DDBJ whole genome shotgun (WGS) entry which is preliminary data.</text>
</comment>
<evidence type="ECO:0000256" key="2">
    <source>
        <dbReference type="ARBA" id="ARBA00022527"/>
    </source>
</evidence>
<evidence type="ECO:0000256" key="7">
    <source>
        <dbReference type="PROSITE-ProRule" id="PRU10141"/>
    </source>
</evidence>
<dbReference type="Gene3D" id="3.30.200.20">
    <property type="entry name" value="Phosphorylase Kinase, domain 1"/>
    <property type="match status" value="1"/>
</dbReference>
<dbReference type="Gene3D" id="1.10.510.10">
    <property type="entry name" value="Transferase(Phosphotransferase) domain 1"/>
    <property type="match status" value="1"/>
</dbReference>
<sequence>MFCNPRAQFTPAILSRICRQIGSFHIHPLAASFHLTSCVLRSRAHLLIVYTKCLNIPNTYLKMFFVETEGFAYGGTCAPLSDDDERDVSLNRFGSNSSSESGEHRDRSYYGGRDTDRFFGGAFEGDESDGDVDGVDDEPPAELVPLGMRGGSGSSSVRSPRNRTRSGSYQHKPGFFAFDFGAATKARAIAEIVQLVSHVFEARNVAETKNQHLKLLHFQSADFYKLTQEKLGAGAYASVQTCVSIASGKEYAVKVVDKNEESHTRSRILREVNTFKMCKNQPNIVQLIEWFEDDVNFYMVFEKMRGGPLLEHIIRKGYFTEEEARRVTVDIATALKFLHDRGIAHRDVKPENILCTEPDRVSPVKLCDLDLASRPVKGHSPPRMPQIASEPDLASPVGSAEFMAPEVVDAFVNDALRYDKRCDMWSLGVILYIMLCGYAPFQGECDDEDCGWSEGQPCDDCQQELFRRIQCGEYDFPADEWSMISTEAKHLVSSLLVKNVSERLTANEVLDHPWVKQSAPSTILQTPSNLFRIDSARDVQQMSEHFNVMNRFVAARLSSRLEKIPINEDDRVSTTDSVSSASPTEPPTTQFGGDRQSHQTLPLFMMPPEAFVDPFSGMMVYPPSSETASLEVNANQNNSVEVQSSDVSLKTCASGLAVGTASPASHQACNTVNDMRRYITSVSRGPTPETCQGAVVRQSSKPDLLGQQHRETEVNV</sequence>
<comment type="similarity">
    <text evidence="1">Belongs to the protein kinase superfamily. CAMK Ser/Thr protein kinase family.</text>
</comment>
<feature type="domain" description="Protein kinase" evidence="9">
    <location>
        <begin position="225"/>
        <end position="515"/>
    </location>
</feature>
<evidence type="ECO:0000313" key="10">
    <source>
        <dbReference type="EMBL" id="KAK6736335.1"/>
    </source>
</evidence>
<keyword evidence="5" id="KW-0418">Kinase</keyword>
<dbReference type="PROSITE" id="PS50011">
    <property type="entry name" value="PROTEIN_KINASE_DOM"/>
    <property type="match status" value="1"/>
</dbReference>
<feature type="compositionally biased region" description="Acidic residues" evidence="8">
    <location>
        <begin position="126"/>
        <end position="140"/>
    </location>
</feature>
<evidence type="ECO:0000256" key="8">
    <source>
        <dbReference type="SAM" id="MobiDB-lite"/>
    </source>
</evidence>
<dbReference type="InterPro" id="IPR050205">
    <property type="entry name" value="CDPK_Ser/Thr_kinases"/>
</dbReference>
<gene>
    <name evidence="10" type="primary">Necator_chrII.g6966</name>
    <name evidence="10" type="ORF">RB195_019173</name>
</gene>
<keyword evidence="4 7" id="KW-0547">Nucleotide-binding</keyword>
<evidence type="ECO:0000256" key="6">
    <source>
        <dbReference type="ARBA" id="ARBA00022840"/>
    </source>
</evidence>
<dbReference type="PROSITE" id="PS00107">
    <property type="entry name" value="PROTEIN_KINASE_ATP"/>
    <property type="match status" value="1"/>
</dbReference>
<dbReference type="InterPro" id="IPR008271">
    <property type="entry name" value="Ser/Thr_kinase_AS"/>
</dbReference>
<feature type="region of interest" description="Disordered" evidence="8">
    <location>
        <begin position="88"/>
        <end position="112"/>
    </location>
</feature>
<evidence type="ECO:0000313" key="11">
    <source>
        <dbReference type="Proteomes" id="UP001303046"/>
    </source>
</evidence>
<evidence type="ECO:0000256" key="1">
    <source>
        <dbReference type="ARBA" id="ARBA00006692"/>
    </source>
</evidence>
<protein>
    <recommendedName>
        <fullName evidence="9">Protein kinase domain-containing protein</fullName>
    </recommendedName>
</protein>
<evidence type="ECO:0000256" key="5">
    <source>
        <dbReference type="ARBA" id="ARBA00022777"/>
    </source>
</evidence>
<dbReference type="SMART" id="SM00220">
    <property type="entry name" value="S_TKc"/>
    <property type="match status" value="1"/>
</dbReference>
<feature type="region of interest" description="Disordered" evidence="8">
    <location>
        <begin position="567"/>
        <end position="596"/>
    </location>
</feature>
<dbReference type="PROSITE" id="PS00108">
    <property type="entry name" value="PROTEIN_KINASE_ST"/>
    <property type="match status" value="1"/>
</dbReference>
<reference evidence="10 11" key="1">
    <citation type="submission" date="2023-08" db="EMBL/GenBank/DDBJ databases">
        <title>A Necator americanus chromosomal reference genome.</title>
        <authorList>
            <person name="Ilik V."/>
            <person name="Petrzelkova K.J."/>
            <person name="Pardy F."/>
            <person name="Fuh T."/>
            <person name="Niatou-Singa F.S."/>
            <person name="Gouil Q."/>
            <person name="Baker L."/>
            <person name="Ritchie M.E."/>
            <person name="Jex A.R."/>
            <person name="Gazzola D."/>
            <person name="Li H."/>
            <person name="Toshio Fujiwara R."/>
            <person name="Zhan B."/>
            <person name="Aroian R.V."/>
            <person name="Pafco B."/>
            <person name="Schwarz E.M."/>
        </authorList>
    </citation>
    <scope>NUCLEOTIDE SEQUENCE [LARGE SCALE GENOMIC DNA]</scope>
    <source>
        <strain evidence="10 11">Aroian</strain>
        <tissue evidence="10">Whole animal</tissue>
    </source>
</reference>
<feature type="compositionally biased region" description="Low complexity" evidence="8">
    <location>
        <begin position="574"/>
        <end position="583"/>
    </location>
</feature>
<dbReference type="SUPFAM" id="SSF56112">
    <property type="entry name" value="Protein kinase-like (PK-like)"/>
    <property type="match status" value="1"/>
</dbReference>
<organism evidence="10 11">
    <name type="scientific">Necator americanus</name>
    <name type="common">Human hookworm</name>
    <dbReference type="NCBI Taxonomy" id="51031"/>
    <lineage>
        <taxon>Eukaryota</taxon>
        <taxon>Metazoa</taxon>
        <taxon>Ecdysozoa</taxon>
        <taxon>Nematoda</taxon>
        <taxon>Chromadorea</taxon>
        <taxon>Rhabditida</taxon>
        <taxon>Rhabditina</taxon>
        <taxon>Rhabditomorpha</taxon>
        <taxon>Strongyloidea</taxon>
        <taxon>Ancylostomatidae</taxon>
        <taxon>Bunostominae</taxon>
        <taxon>Necator</taxon>
    </lineage>
</organism>
<feature type="region of interest" description="Disordered" evidence="8">
    <location>
        <begin position="126"/>
        <end position="168"/>
    </location>
</feature>
<name>A0ABR1CFT7_NECAM</name>
<proteinExistence type="inferred from homology"/>